<sequence length="513" mass="54651">MRNQGIGSWTARRARKTPNAVAVLHGDVRSTYARLHERSTRLAHGLRDLGVRRGDRVAFLGPNHPAFLETLFAAGTIGAVFVPLNTRLAATELGHCLTDSGSQVLVHEPGREALVDAATAGSSVRHRLVITGNDGESGASYEVLLRDRSAEPLDEPVTLDDPCVIMYTSGTTGRAKGAVLTHGNLTWNSVNVLVDIDLAADEVTLVVAPLFHTAGLNMTCLPTLLKGGTVVLAPAFDPDGVLETIERHGVTYMFGVPAMYDAIAASPKWAQTDLSSLRQVNCGGAPVPPHTIRTYQERGLAFSQGYGMTEASPGALYLTRDSSEVKAGTAGVPHFFTDVRIADPAGQEAGVGEKGEILVSGPNVMSGYWGLADATAAAFTGEGWFRSGDVGVLDEDGFVSVVDRIKEVIISGGENIYPAEVEAVLYDHPAVSECAVIGVQDSKWGEVGLAVVAVHDEVRPGELLAFLQERIARYKVPKTVTFVDELPRNATGKILKTRLRAQYGRPDQTGEHG</sequence>
<evidence type="ECO:0000256" key="1">
    <source>
        <dbReference type="ARBA" id="ARBA00006432"/>
    </source>
</evidence>
<dbReference type="InterPro" id="IPR020845">
    <property type="entry name" value="AMP-binding_CS"/>
</dbReference>
<dbReference type="GO" id="GO:0006631">
    <property type="term" value="P:fatty acid metabolic process"/>
    <property type="evidence" value="ECO:0007669"/>
    <property type="project" value="TreeGrafter"/>
</dbReference>
<keyword evidence="2" id="KW-0436">Ligase</keyword>
<evidence type="ECO:0000313" key="5">
    <source>
        <dbReference type="EMBL" id="SFB56188.1"/>
    </source>
</evidence>
<dbReference type="PANTHER" id="PTHR43201">
    <property type="entry name" value="ACYL-COA SYNTHETASE"/>
    <property type="match status" value="1"/>
</dbReference>
<evidence type="ECO:0000256" key="2">
    <source>
        <dbReference type="ARBA" id="ARBA00022598"/>
    </source>
</evidence>
<dbReference type="OrthoDB" id="3172305at2"/>
<dbReference type="InterPro" id="IPR042099">
    <property type="entry name" value="ANL_N_sf"/>
</dbReference>
<reference evidence="6" key="1">
    <citation type="submission" date="2016-10" db="EMBL/GenBank/DDBJ databases">
        <authorList>
            <person name="Varghese N."/>
            <person name="Submissions S."/>
        </authorList>
    </citation>
    <scope>NUCLEOTIDE SEQUENCE [LARGE SCALE GENOMIC DNA]</scope>
    <source>
        <strain evidence="6">CGMCC 4.3568</strain>
    </source>
</reference>
<dbReference type="PROSITE" id="PS00455">
    <property type="entry name" value="AMP_BINDING"/>
    <property type="match status" value="1"/>
</dbReference>
<feature type="domain" description="AMP-dependent synthetase/ligase" evidence="3">
    <location>
        <begin position="12"/>
        <end position="369"/>
    </location>
</feature>
<dbReference type="PANTHER" id="PTHR43201:SF5">
    <property type="entry name" value="MEDIUM-CHAIN ACYL-COA LIGASE ACSF2, MITOCHONDRIAL"/>
    <property type="match status" value="1"/>
</dbReference>
<dbReference type="Pfam" id="PF13193">
    <property type="entry name" value="AMP-binding_C"/>
    <property type="match status" value="1"/>
</dbReference>
<dbReference type="Gene3D" id="3.30.300.30">
    <property type="match status" value="1"/>
</dbReference>
<dbReference type="EMBL" id="FOKG01000019">
    <property type="protein sequence ID" value="SFB56188.1"/>
    <property type="molecule type" value="Genomic_DNA"/>
</dbReference>
<gene>
    <name evidence="5" type="ORF">SAMN05216266_119109</name>
</gene>
<name>A0A1I1C5K5_9PSEU</name>
<dbReference type="InterPro" id="IPR045851">
    <property type="entry name" value="AMP-bd_C_sf"/>
</dbReference>
<organism evidence="5 6">
    <name type="scientific">Amycolatopsis marina</name>
    <dbReference type="NCBI Taxonomy" id="490629"/>
    <lineage>
        <taxon>Bacteria</taxon>
        <taxon>Bacillati</taxon>
        <taxon>Actinomycetota</taxon>
        <taxon>Actinomycetes</taxon>
        <taxon>Pseudonocardiales</taxon>
        <taxon>Pseudonocardiaceae</taxon>
        <taxon>Amycolatopsis</taxon>
    </lineage>
</organism>
<dbReference type="NCBIfam" id="NF004837">
    <property type="entry name" value="PRK06187.1"/>
    <property type="match status" value="1"/>
</dbReference>
<comment type="similarity">
    <text evidence="1">Belongs to the ATP-dependent AMP-binding enzyme family.</text>
</comment>
<keyword evidence="6" id="KW-1185">Reference proteome</keyword>
<dbReference type="SUPFAM" id="SSF56801">
    <property type="entry name" value="Acetyl-CoA synthetase-like"/>
    <property type="match status" value="1"/>
</dbReference>
<accession>A0A1I1C5K5</accession>
<dbReference type="FunFam" id="3.30.300.30:FF:000008">
    <property type="entry name" value="2,3-dihydroxybenzoate-AMP ligase"/>
    <property type="match status" value="1"/>
</dbReference>
<dbReference type="InterPro" id="IPR000873">
    <property type="entry name" value="AMP-dep_synth/lig_dom"/>
</dbReference>
<feature type="domain" description="AMP-binding enzyme C-terminal" evidence="4">
    <location>
        <begin position="420"/>
        <end position="493"/>
    </location>
</feature>
<dbReference type="RefSeq" id="WP_091676750.1">
    <property type="nucleotide sequence ID" value="NZ_FOKG01000019.1"/>
</dbReference>
<protein>
    <submittedName>
        <fullName evidence="5">Fatty-acyl-CoA synthase</fullName>
    </submittedName>
</protein>
<dbReference type="Gene3D" id="3.40.50.12780">
    <property type="entry name" value="N-terminal domain of ligase-like"/>
    <property type="match status" value="1"/>
</dbReference>
<dbReference type="GO" id="GO:0031956">
    <property type="term" value="F:medium-chain fatty acid-CoA ligase activity"/>
    <property type="evidence" value="ECO:0007669"/>
    <property type="project" value="TreeGrafter"/>
</dbReference>
<evidence type="ECO:0000259" key="3">
    <source>
        <dbReference type="Pfam" id="PF00501"/>
    </source>
</evidence>
<dbReference type="STRING" id="490629.SAMN05216266_119109"/>
<proteinExistence type="inferred from homology"/>
<dbReference type="InterPro" id="IPR025110">
    <property type="entry name" value="AMP-bd_C"/>
</dbReference>
<evidence type="ECO:0000313" key="6">
    <source>
        <dbReference type="Proteomes" id="UP000243799"/>
    </source>
</evidence>
<dbReference type="CDD" id="cd17631">
    <property type="entry name" value="FACL_FadD13-like"/>
    <property type="match status" value="1"/>
</dbReference>
<dbReference type="Proteomes" id="UP000243799">
    <property type="component" value="Unassembled WGS sequence"/>
</dbReference>
<dbReference type="AlphaFoldDB" id="A0A1I1C5K5"/>
<dbReference type="Pfam" id="PF00501">
    <property type="entry name" value="AMP-binding"/>
    <property type="match status" value="1"/>
</dbReference>
<evidence type="ECO:0000259" key="4">
    <source>
        <dbReference type="Pfam" id="PF13193"/>
    </source>
</evidence>